<comment type="caution">
    <text evidence="1">The sequence shown here is derived from an EMBL/GenBank/DDBJ whole genome shotgun (WGS) entry which is preliminary data.</text>
</comment>
<gene>
    <name evidence="1" type="ORF">NQ176_g4503</name>
</gene>
<name>A0ACC1NE05_9HYPO</name>
<organism evidence="1 2">
    <name type="scientific">Zarea fungicola</name>
    <dbReference type="NCBI Taxonomy" id="93591"/>
    <lineage>
        <taxon>Eukaryota</taxon>
        <taxon>Fungi</taxon>
        <taxon>Dikarya</taxon>
        <taxon>Ascomycota</taxon>
        <taxon>Pezizomycotina</taxon>
        <taxon>Sordariomycetes</taxon>
        <taxon>Hypocreomycetidae</taxon>
        <taxon>Hypocreales</taxon>
        <taxon>Cordycipitaceae</taxon>
        <taxon>Zarea</taxon>
    </lineage>
</organism>
<protein>
    <submittedName>
        <fullName evidence="1">Uncharacterized protein</fullName>
    </submittedName>
</protein>
<dbReference type="EMBL" id="JANJQO010000495">
    <property type="protein sequence ID" value="KAJ2977200.1"/>
    <property type="molecule type" value="Genomic_DNA"/>
</dbReference>
<evidence type="ECO:0000313" key="1">
    <source>
        <dbReference type="EMBL" id="KAJ2977200.1"/>
    </source>
</evidence>
<reference evidence="1" key="1">
    <citation type="submission" date="2022-08" db="EMBL/GenBank/DDBJ databases">
        <title>Genome Sequence of Lecanicillium fungicola.</title>
        <authorList>
            <person name="Buettner E."/>
        </authorList>
    </citation>
    <scope>NUCLEOTIDE SEQUENCE</scope>
    <source>
        <strain evidence="1">Babe33</strain>
    </source>
</reference>
<accession>A0ACC1NE05</accession>
<keyword evidence="2" id="KW-1185">Reference proteome</keyword>
<evidence type="ECO:0000313" key="2">
    <source>
        <dbReference type="Proteomes" id="UP001143910"/>
    </source>
</evidence>
<dbReference type="Proteomes" id="UP001143910">
    <property type="component" value="Unassembled WGS sequence"/>
</dbReference>
<sequence>MDAAFASGRESKLPIRQRRRRYPAAEATPEERERLIAERASNEENIDPEDEEGDETRDEYFVDAPDSFARTSTRGRLQAPFALPGSVRSKQEVEIYRDDGGDADNSTELKIILQDADEVRKQKTAHVKTVSRGQQTDNFITPDGTRFCNDCCNARFDPDYSSRFVSLLRRMYCSGCKREHGALQFSATQRRQYSDESRVCIAHEGYMRLCPHRTISSKEIRDWGNSNPESGSLRHIKCQESSCNALFKIEVQQLSTGTEQLLTIEWAMNSFGRHPKPVQKTAGNFLLSQIKDYPGLFCPHVRAHSTGFADPASIRPVVPEHGSFNIECYTCYVHVVFTLYNQRGLEGVSSIAGYRKCHMETINREHRPPYSYDWTWIMQLEPESFNLHSDQESKHVATCDGGEDCATNYRLLRFTEILRDAHNAVPICPSPLSTSRCEGEDLVRKFDRMTASKKKHR</sequence>
<proteinExistence type="predicted"/>